<gene>
    <name evidence="2" type="ORF">QGM71_19965</name>
</gene>
<keyword evidence="3" id="KW-1185">Reference proteome</keyword>
<comment type="caution">
    <text evidence="2">The sequence shown here is derived from an EMBL/GenBank/DDBJ whole genome shotgun (WGS) entry which is preliminary data.</text>
</comment>
<sequence>MKYDFCYDVPTRITSNIEIGVINNEGKVVYSLQKYHKKYWQKLLALHFTTWFINVSIMNMAGSELEKIEDIGVAKRKWSLKDSANKEKLILTDASKFKMTERILEFNLDGRKYIVSKKANTKQTTLYEDSEPIVIMEESGKLPPRKNYITFMKESSLSESAIICILHLFEIGV</sequence>
<dbReference type="Proteomes" id="UP001335737">
    <property type="component" value="Unassembled WGS sequence"/>
</dbReference>
<evidence type="ECO:0000259" key="1">
    <source>
        <dbReference type="Pfam" id="PF23728"/>
    </source>
</evidence>
<dbReference type="Pfam" id="PF23728">
    <property type="entry name" value="Tubby_C_like"/>
    <property type="match status" value="1"/>
</dbReference>
<evidence type="ECO:0000313" key="2">
    <source>
        <dbReference type="EMBL" id="MEC5425749.1"/>
    </source>
</evidence>
<organism evidence="2 3">
    <name type="scientific">Virgibacillus tibetensis</name>
    <dbReference type="NCBI Taxonomy" id="3042313"/>
    <lineage>
        <taxon>Bacteria</taxon>
        <taxon>Bacillati</taxon>
        <taxon>Bacillota</taxon>
        <taxon>Bacilli</taxon>
        <taxon>Bacillales</taxon>
        <taxon>Bacillaceae</taxon>
        <taxon>Virgibacillus</taxon>
    </lineage>
</organism>
<name>A0ABU6KMI1_9BACI</name>
<dbReference type="InterPro" id="IPR056944">
    <property type="entry name" value="Tubby_C-like"/>
</dbReference>
<proteinExistence type="predicted"/>
<accession>A0ABU6KMI1</accession>
<dbReference type="EMBL" id="JARZFX010000019">
    <property type="protein sequence ID" value="MEC5425749.1"/>
    <property type="molecule type" value="Genomic_DNA"/>
</dbReference>
<protein>
    <recommendedName>
        <fullName evidence="1">Tubby C-terminal domain-containing protein</fullName>
    </recommendedName>
</protein>
<evidence type="ECO:0000313" key="3">
    <source>
        <dbReference type="Proteomes" id="UP001335737"/>
    </source>
</evidence>
<feature type="domain" description="Tubby C-terminal" evidence="1">
    <location>
        <begin position="5"/>
        <end position="172"/>
    </location>
</feature>
<reference evidence="2 3" key="1">
    <citation type="journal article" date="2024" name="Int. J. Syst. Evol. Microbiol.">
        <title>Virgibacillus tibetensis sp. nov., isolated from salt lake on the Tibetan Plateau of China.</title>
        <authorList>
            <person name="Phurbu D."/>
            <person name="Liu Z.-X."/>
            <person name="Wang R."/>
            <person name="Zheng Y.-Y."/>
            <person name="Liu H.-C."/>
            <person name="Zhou Y.-G."/>
            <person name="Yu Y.-J."/>
            <person name="Li A.-H."/>
        </authorList>
    </citation>
    <scope>NUCLEOTIDE SEQUENCE [LARGE SCALE GENOMIC DNA]</scope>
    <source>
        <strain evidence="2 3">C22-A2</strain>
    </source>
</reference>
<dbReference type="RefSeq" id="WP_327609283.1">
    <property type="nucleotide sequence ID" value="NZ_JARZFX010000019.1"/>
</dbReference>